<dbReference type="AlphaFoldDB" id="A0A5B1CHS1"/>
<name>A0A5B1CHS1_9BACT</name>
<evidence type="ECO:0000313" key="3">
    <source>
        <dbReference type="Proteomes" id="UP000322699"/>
    </source>
</evidence>
<keyword evidence="3" id="KW-1185">Reference proteome</keyword>
<evidence type="ECO:0000256" key="1">
    <source>
        <dbReference type="SAM" id="MobiDB-lite"/>
    </source>
</evidence>
<organism evidence="2 3">
    <name type="scientific">Rubripirellula obstinata</name>
    <dbReference type="NCBI Taxonomy" id="406547"/>
    <lineage>
        <taxon>Bacteria</taxon>
        <taxon>Pseudomonadati</taxon>
        <taxon>Planctomycetota</taxon>
        <taxon>Planctomycetia</taxon>
        <taxon>Pirellulales</taxon>
        <taxon>Pirellulaceae</taxon>
        <taxon>Rubripirellula</taxon>
    </lineage>
</organism>
<proteinExistence type="predicted"/>
<evidence type="ECO:0000313" key="2">
    <source>
        <dbReference type="EMBL" id="KAA1259120.1"/>
    </source>
</evidence>
<comment type="caution">
    <text evidence="2">The sequence shown here is derived from an EMBL/GenBank/DDBJ whole genome shotgun (WGS) entry which is preliminary data.</text>
</comment>
<dbReference type="RefSeq" id="WP_068261974.1">
    <property type="nucleotide sequence ID" value="NZ_LWSK01000031.1"/>
</dbReference>
<gene>
    <name evidence="2" type="ORF">LF1_16480</name>
</gene>
<feature type="region of interest" description="Disordered" evidence="1">
    <location>
        <begin position="1"/>
        <end position="29"/>
    </location>
</feature>
<dbReference type="Proteomes" id="UP000322699">
    <property type="component" value="Unassembled WGS sequence"/>
</dbReference>
<reference evidence="2 3" key="1">
    <citation type="submission" date="2019-08" db="EMBL/GenBank/DDBJ databases">
        <title>Deep-cultivation of Planctomycetes and their phenomic and genomic characterization uncovers novel biology.</title>
        <authorList>
            <person name="Wiegand S."/>
            <person name="Jogler M."/>
            <person name="Boedeker C."/>
            <person name="Pinto D."/>
            <person name="Vollmers J."/>
            <person name="Rivas-Marin E."/>
            <person name="Kohn T."/>
            <person name="Peeters S.H."/>
            <person name="Heuer A."/>
            <person name="Rast P."/>
            <person name="Oberbeckmann S."/>
            <person name="Bunk B."/>
            <person name="Jeske O."/>
            <person name="Meyerdierks A."/>
            <person name="Storesund J.E."/>
            <person name="Kallscheuer N."/>
            <person name="Luecker S."/>
            <person name="Lage O.M."/>
            <person name="Pohl T."/>
            <person name="Merkel B.J."/>
            <person name="Hornburger P."/>
            <person name="Mueller R.-W."/>
            <person name="Bruemmer F."/>
            <person name="Labrenz M."/>
            <person name="Spormann A.M."/>
            <person name="Op Den Camp H."/>
            <person name="Overmann J."/>
            <person name="Amann R."/>
            <person name="Jetten M.S.M."/>
            <person name="Mascher T."/>
            <person name="Medema M.H."/>
            <person name="Devos D.P."/>
            <person name="Kaster A.-K."/>
            <person name="Ovreas L."/>
            <person name="Rohde M."/>
            <person name="Galperin M.Y."/>
            <person name="Jogler C."/>
        </authorList>
    </citation>
    <scope>NUCLEOTIDE SEQUENCE [LARGE SCALE GENOMIC DNA]</scope>
    <source>
        <strain evidence="2 3">LF1</strain>
    </source>
</reference>
<dbReference type="EMBL" id="VRLW01000001">
    <property type="protein sequence ID" value="KAA1259120.1"/>
    <property type="molecule type" value="Genomic_DNA"/>
</dbReference>
<accession>A0A5B1CHS1</accession>
<sequence>MPAPSPKQIPCTGPSVDSEVGEQNEQEDMSLRKRNHDLRNEINSASLAIHLSQKQMQIGRVKEAEESLSLAIEALTRLDKLIDQPK</sequence>
<protein>
    <submittedName>
        <fullName evidence="2">Uncharacterized protein</fullName>
    </submittedName>
</protein>
<feature type="compositionally biased region" description="Acidic residues" evidence="1">
    <location>
        <begin position="19"/>
        <end position="28"/>
    </location>
</feature>